<dbReference type="PATRIC" id="fig|1397108.4.peg.84"/>
<dbReference type="GO" id="GO:0016787">
    <property type="term" value="F:hydrolase activity"/>
    <property type="evidence" value="ECO:0007669"/>
    <property type="project" value="UniProtKB-KW"/>
</dbReference>
<evidence type="ECO:0000313" key="2">
    <source>
        <dbReference type="Proteomes" id="UP000064920"/>
    </source>
</evidence>
<sequence>MPTTRETILSALTGLLSTIPHMAVLRGEVLPERIPPAGLMILRDGNPGEPSVTLSPLTYHFQHQAELEVIVQSSTDRNALLDAIIGQIGAVIAVDRTLGGLCDWIEPEAPEPVDLPVEGGASLKAAIVVVVLHYTAANSLE</sequence>
<protein>
    <submittedName>
        <fullName evidence="1">Putative hydrolase of the metallo-beta-lactamase superfamily</fullName>
    </submittedName>
</protein>
<gene>
    <name evidence="1" type="ORF">IMCC12053_81</name>
</gene>
<dbReference type="STRING" id="1397108.IMCC12053_81"/>
<dbReference type="RefSeq" id="WP_062214669.1">
    <property type="nucleotide sequence ID" value="NZ_CP012023.1"/>
</dbReference>
<dbReference type="Proteomes" id="UP000064920">
    <property type="component" value="Chromosome"/>
</dbReference>
<dbReference type="KEGG" id="cmar:IMCC12053_81"/>
<proteinExistence type="predicted"/>
<reference evidence="1 2" key="1">
    <citation type="submission" date="2015-05" db="EMBL/GenBank/DDBJ databases">
        <authorList>
            <person name="Wang D.B."/>
            <person name="Wang M."/>
        </authorList>
    </citation>
    <scope>NUCLEOTIDE SEQUENCE [LARGE SCALE GENOMIC DNA]</scope>
    <source>
        <strain evidence="1 2">IMCC 12053</strain>
    </source>
</reference>
<dbReference type="EMBL" id="CP012023">
    <property type="protein sequence ID" value="ALI54031.1"/>
    <property type="molecule type" value="Genomic_DNA"/>
</dbReference>
<name>A0A0N9ZBI6_9RHOB</name>
<keyword evidence="1" id="KW-0378">Hydrolase</keyword>
<organism evidence="1 2">
    <name type="scientific">Celeribacter marinus</name>
    <dbReference type="NCBI Taxonomy" id="1397108"/>
    <lineage>
        <taxon>Bacteria</taxon>
        <taxon>Pseudomonadati</taxon>
        <taxon>Pseudomonadota</taxon>
        <taxon>Alphaproteobacteria</taxon>
        <taxon>Rhodobacterales</taxon>
        <taxon>Roseobacteraceae</taxon>
        <taxon>Celeribacter</taxon>
    </lineage>
</organism>
<evidence type="ECO:0000313" key="1">
    <source>
        <dbReference type="EMBL" id="ALI54031.1"/>
    </source>
</evidence>
<keyword evidence="2" id="KW-1185">Reference proteome</keyword>
<accession>A0A0N9ZBI6</accession>
<dbReference type="AlphaFoldDB" id="A0A0N9ZBI6"/>